<evidence type="ECO:0008006" key="4">
    <source>
        <dbReference type="Google" id="ProtNLM"/>
    </source>
</evidence>
<dbReference type="Pfam" id="PF00106">
    <property type="entry name" value="adh_short"/>
    <property type="match status" value="1"/>
</dbReference>
<organism evidence="3">
    <name type="scientific">marine metagenome</name>
    <dbReference type="NCBI Taxonomy" id="408172"/>
    <lineage>
        <taxon>unclassified sequences</taxon>
        <taxon>metagenomes</taxon>
        <taxon>ecological metagenomes</taxon>
    </lineage>
</organism>
<evidence type="ECO:0000256" key="1">
    <source>
        <dbReference type="ARBA" id="ARBA00006484"/>
    </source>
</evidence>
<evidence type="ECO:0000256" key="2">
    <source>
        <dbReference type="ARBA" id="ARBA00023002"/>
    </source>
</evidence>
<sequence>MLSVVKDKIIWITGAGSGIGQATARALSAEGATVILSGRREDRLQALAAELTGVIRIEPVDIADQQAVFAVAD</sequence>
<feature type="non-terminal residue" evidence="3">
    <location>
        <position position="73"/>
    </location>
</feature>
<gene>
    <name evidence="3" type="ORF">METZ01_LOCUS274784</name>
</gene>
<dbReference type="SUPFAM" id="SSF51735">
    <property type="entry name" value="NAD(P)-binding Rossmann-fold domains"/>
    <property type="match status" value="1"/>
</dbReference>
<protein>
    <recommendedName>
        <fullName evidence="4">SDR family NAD(P)-dependent oxidoreductase</fullName>
    </recommendedName>
</protein>
<dbReference type="GO" id="GO:0016491">
    <property type="term" value="F:oxidoreductase activity"/>
    <property type="evidence" value="ECO:0007669"/>
    <property type="project" value="UniProtKB-KW"/>
</dbReference>
<dbReference type="EMBL" id="UINC01079689">
    <property type="protein sequence ID" value="SVC21930.1"/>
    <property type="molecule type" value="Genomic_DNA"/>
</dbReference>
<dbReference type="AlphaFoldDB" id="A0A382KBT7"/>
<name>A0A382KBT7_9ZZZZ</name>
<dbReference type="GO" id="GO:0016020">
    <property type="term" value="C:membrane"/>
    <property type="evidence" value="ECO:0007669"/>
    <property type="project" value="TreeGrafter"/>
</dbReference>
<keyword evidence="2" id="KW-0560">Oxidoreductase</keyword>
<dbReference type="PANTHER" id="PTHR44196">
    <property type="entry name" value="DEHYDROGENASE/REDUCTASE SDR FAMILY MEMBER 7B"/>
    <property type="match status" value="1"/>
</dbReference>
<evidence type="ECO:0000313" key="3">
    <source>
        <dbReference type="EMBL" id="SVC21930.1"/>
    </source>
</evidence>
<dbReference type="InterPro" id="IPR036291">
    <property type="entry name" value="NAD(P)-bd_dom_sf"/>
</dbReference>
<reference evidence="3" key="1">
    <citation type="submission" date="2018-05" db="EMBL/GenBank/DDBJ databases">
        <authorList>
            <person name="Lanie J.A."/>
            <person name="Ng W.-L."/>
            <person name="Kazmierczak K.M."/>
            <person name="Andrzejewski T.M."/>
            <person name="Davidsen T.M."/>
            <person name="Wayne K.J."/>
            <person name="Tettelin H."/>
            <person name="Glass J.I."/>
            <person name="Rusch D."/>
            <person name="Podicherti R."/>
            <person name="Tsui H.-C.T."/>
            <person name="Winkler M.E."/>
        </authorList>
    </citation>
    <scope>NUCLEOTIDE SEQUENCE</scope>
</reference>
<proteinExistence type="inferred from homology"/>
<dbReference type="PANTHER" id="PTHR44196:SF1">
    <property type="entry name" value="DEHYDROGENASE_REDUCTASE SDR FAMILY MEMBER 7B"/>
    <property type="match status" value="1"/>
</dbReference>
<dbReference type="Gene3D" id="3.40.50.720">
    <property type="entry name" value="NAD(P)-binding Rossmann-like Domain"/>
    <property type="match status" value="1"/>
</dbReference>
<accession>A0A382KBT7</accession>
<dbReference type="InterPro" id="IPR002347">
    <property type="entry name" value="SDR_fam"/>
</dbReference>
<comment type="similarity">
    <text evidence="1">Belongs to the short-chain dehydrogenases/reductases (SDR) family.</text>
</comment>